<evidence type="ECO:0000313" key="10">
    <source>
        <dbReference type="Proteomes" id="UP001595699"/>
    </source>
</evidence>
<evidence type="ECO:0000259" key="8">
    <source>
        <dbReference type="PROSITE" id="PS50109"/>
    </source>
</evidence>
<reference evidence="10" key="1">
    <citation type="journal article" date="2019" name="Int. J. Syst. Evol. Microbiol.">
        <title>The Global Catalogue of Microorganisms (GCM) 10K type strain sequencing project: providing services to taxonomists for standard genome sequencing and annotation.</title>
        <authorList>
            <consortium name="The Broad Institute Genomics Platform"/>
            <consortium name="The Broad Institute Genome Sequencing Center for Infectious Disease"/>
            <person name="Wu L."/>
            <person name="Ma J."/>
        </authorList>
    </citation>
    <scope>NUCLEOTIDE SEQUENCE [LARGE SCALE GENOMIC DNA]</scope>
    <source>
        <strain evidence="10">CGMCC 4.7241</strain>
    </source>
</reference>
<dbReference type="Pfam" id="PF02518">
    <property type="entry name" value="HATPase_c"/>
    <property type="match status" value="1"/>
</dbReference>
<dbReference type="Gene3D" id="3.30.565.10">
    <property type="entry name" value="Histidine kinase-like ATPase, C-terminal domain"/>
    <property type="match status" value="1"/>
</dbReference>
<dbReference type="SMART" id="SM00388">
    <property type="entry name" value="HisKA"/>
    <property type="match status" value="1"/>
</dbReference>
<proteinExistence type="predicted"/>
<evidence type="ECO:0000256" key="6">
    <source>
        <dbReference type="ARBA" id="ARBA00022777"/>
    </source>
</evidence>
<dbReference type="InterPro" id="IPR000014">
    <property type="entry name" value="PAS"/>
</dbReference>
<dbReference type="EMBL" id="JBHRZH010000036">
    <property type="protein sequence ID" value="MFC3765135.1"/>
    <property type="molecule type" value="Genomic_DNA"/>
</dbReference>
<keyword evidence="4" id="KW-0597">Phosphoprotein</keyword>
<organism evidence="9 10">
    <name type="scientific">Tenggerimyces flavus</name>
    <dbReference type="NCBI Taxonomy" id="1708749"/>
    <lineage>
        <taxon>Bacteria</taxon>
        <taxon>Bacillati</taxon>
        <taxon>Actinomycetota</taxon>
        <taxon>Actinomycetes</taxon>
        <taxon>Propionibacteriales</taxon>
        <taxon>Nocardioidaceae</taxon>
        <taxon>Tenggerimyces</taxon>
    </lineage>
</organism>
<comment type="catalytic activity">
    <reaction evidence="1">
        <text>ATP + protein L-histidine = ADP + protein N-phospho-L-histidine.</text>
        <dbReference type="EC" id="2.7.13.3"/>
    </reaction>
</comment>
<comment type="caution">
    <text evidence="9">The sequence shown here is derived from an EMBL/GenBank/DDBJ whole genome shotgun (WGS) entry which is preliminary data.</text>
</comment>
<dbReference type="InterPro" id="IPR050736">
    <property type="entry name" value="Sensor_HK_Regulatory"/>
</dbReference>
<dbReference type="PANTHER" id="PTHR43711:SF1">
    <property type="entry name" value="HISTIDINE KINASE 1"/>
    <property type="match status" value="1"/>
</dbReference>
<dbReference type="Proteomes" id="UP001595699">
    <property type="component" value="Unassembled WGS sequence"/>
</dbReference>
<evidence type="ECO:0000256" key="3">
    <source>
        <dbReference type="ARBA" id="ARBA00012438"/>
    </source>
</evidence>
<evidence type="ECO:0000313" key="9">
    <source>
        <dbReference type="EMBL" id="MFC3765135.1"/>
    </source>
</evidence>
<evidence type="ECO:0000256" key="5">
    <source>
        <dbReference type="ARBA" id="ARBA00022679"/>
    </source>
</evidence>
<evidence type="ECO:0000256" key="2">
    <source>
        <dbReference type="ARBA" id="ARBA00004236"/>
    </source>
</evidence>
<dbReference type="Gene3D" id="1.10.287.130">
    <property type="match status" value="1"/>
</dbReference>
<dbReference type="PROSITE" id="PS50109">
    <property type="entry name" value="HIS_KIN"/>
    <property type="match status" value="1"/>
</dbReference>
<dbReference type="InterPro" id="IPR013767">
    <property type="entry name" value="PAS_fold"/>
</dbReference>
<dbReference type="CDD" id="cd00075">
    <property type="entry name" value="HATPase"/>
    <property type="match status" value="1"/>
</dbReference>
<dbReference type="InterPro" id="IPR003594">
    <property type="entry name" value="HATPase_dom"/>
</dbReference>
<dbReference type="RefSeq" id="WP_307782469.1">
    <property type="nucleotide sequence ID" value="NZ_JAFBCM010000001.1"/>
</dbReference>
<dbReference type="SUPFAM" id="SSF55874">
    <property type="entry name" value="ATPase domain of HSP90 chaperone/DNA topoisomerase II/histidine kinase"/>
    <property type="match status" value="1"/>
</dbReference>
<keyword evidence="6" id="KW-0418">Kinase</keyword>
<dbReference type="Pfam" id="PF00989">
    <property type="entry name" value="PAS"/>
    <property type="match status" value="1"/>
</dbReference>
<evidence type="ECO:0000256" key="4">
    <source>
        <dbReference type="ARBA" id="ARBA00022553"/>
    </source>
</evidence>
<keyword evidence="9" id="KW-0067">ATP-binding</keyword>
<dbReference type="Pfam" id="PF00512">
    <property type="entry name" value="HisKA"/>
    <property type="match status" value="1"/>
</dbReference>
<dbReference type="InterPro" id="IPR036097">
    <property type="entry name" value="HisK_dim/P_sf"/>
</dbReference>
<dbReference type="InterPro" id="IPR003661">
    <property type="entry name" value="HisK_dim/P_dom"/>
</dbReference>
<dbReference type="InterPro" id="IPR035965">
    <property type="entry name" value="PAS-like_dom_sf"/>
</dbReference>
<gene>
    <name evidence="9" type="ORF">ACFOUW_30175</name>
</gene>
<comment type="subcellular location">
    <subcellularLocation>
        <location evidence="2">Cell membrane</location>
    </subcellularLocation>
</comment>
<dbReference type="Gene3D" id="3.30.450.20">
    <property type="entry name" value="PAS domain"/>
    <property type="match status" value="1"/>
</dbReference>
<dbReference type="EC" id="2.7.13.3" evidence="3"/>
<sequence length="358" mass="39542">MADPEDGRAVPVVDLDDVPDGLIVADDRACVTVVNRVATRLLRVPAEDLVGKHLSDALALQDRDGRDWWASARPYDGLNIRTGHPECSLFLPDGRELLVASKFIRPNGPSGKVERVVITLRSARLRIYEDGERSNLIATVAHELRSPLTSVKGFTATLLRKWDRFTDEQRRLMLETVEADADRLARLITDLLDVARIESNRLSLRRQPIDLGEHLEKTVASMQGAERVKDNLILLVDGPVPTMWLDLDKLDQVLANLLDNALRHGAGTVTVRLSRWQDGVRIVVDDEGRGIPESERERVFGRFWRGTGGSRGGSGLGLYIVRGLVEAHGGSVRVEQSPAGGARFVVELPNDIPEGLTD</sequence>
<keyword evidence="9" id="KW-0547">Nucleotide-binding</keyword>
<feature type="domain" description="Histidine kinase" evidence="8">
    <location>
        <begin position="139"/>
        <end position="352"/>
    </location>
</feature>
<dbReference type="GO" id="GO:0005524">
    <property type="term" value="F:ATP binding"/>
    <property type="evidence" value="ECO:0007669"/>
    <property type="project" value="UniProtKB-KW"/>
</dbReference>
<dbReference type="SMART" id="SM00387">
    <property type="entry name" value="HATPase_c"/>
    <property type="match status" value="1"/>
</dbReference>
<dbReference type="SUPFAM" id="SSF55785">
    <property type="entry name" value="PYP-like sensor domain (PAS domain)"/>
    <property type="match status" value="1"/>
</dbReference>
<dbReference type="InterPro" id="IPR005467">
    <property type="entry name" value="His_kinase_dom"/>
</dbReference>
<dbReference type="InterPro" id="IPR004358">
    <property type="entry name" value="Sig_transdc_His_kin-like_C"/>
</dbReference>
<dbReference type="PRINTS" id="PR00344">
    <property type="entry name" value="BCTRLSENSOR"/>
</dbReference>
<dbReference type="SUPFAM" id="SSF47384">
    <property type="entry name" value="Homodimeric domain of signal transducing histidine kinase"/>
    <property type="match status" value="1"/>
</dbReference>
<dbReference type="InterPro" id="IPR036890">
    <property type="entry name" value="HATPase_C_sf"/>
</dbReference>
<protein>
    <recommendedName>
        <fullName evidence="3">histidine kinase</fullName>
        <ecNumber evidence="3">2.7.13.3</ecNumber>
    </recommendedName>
</protein>
<keyword evidence="7" id="KW-0902">Two-component regulatory system</keyword>
<name>A0ABV7YMX3_9ACTN</name>
<evidence type="ECO:0000256" key="1">
    <source>
        <dbReference type="ARBA" id="ARBA00000085"/>
    </source>
</evidence>
<keyword evidence="5" id="KW-0808">Transferase</keyword>
<dbReference type="CDD" id="cd00082">
    <property type="entry name" value="HisKA"/>
    <property type="match status" value="1"/>
</dbReference>
<keyword evidence="10" id="KW-1185">Reference proteome</keyword>
<dbReference type="CDD" id="cd00130">
    <property type="entry name" value="PAS"/>
    <property type="match status" value="1"/>
</dbReference>
<accession>A0ABV7YMX3</accession>
<evidence type="ECO:0000256" key="7">
    <source>
        <dbReference type="ARBA" id="ARBA00023012"/>
    </source>
</evidence>
<dbReference type="PANTHER" id="PTHR43711">
    <property type="entry name" value="TWO-COMPONENT HISTIDINE KINASE"/>
    <property type="match status" value="1"/>
</dbReference>